<reference evidence="2" key="2">
    <citation type="submission" date="2020-09" db="EMBL/GenBank/DDBJ databases">
        <authorList>
            <person name="Sun Q."/>
            <person name="Zhou Y."/>
        </authorList>
    </citation>
    <scope>NUCLEOTIDE SEQUENCE</scope>
    <source>
        <strain evidence="2">CGMCC 1.12987</strain>
    </source>
</reference>
<proteinExistence type="predicted"/>
<evidence type="ECO:0000259" key="1">
    <source>
        <dbReference type="Pfam" id="PF09648"/>
    </source>
</evidence>
<comment type="caution">
    <text evidence="2">The sequence shown here is derived from an EMBL/GenBank/DDBJ whole genome shotgun (WGS) entry which is preliminary data.</text>
</comment>
<feature type="domain" description="Regulatory protein YycH-like" evidence="1">
    <location>
        <begin position="74"/>
        <end position="237"/>
    </location>
</feature>
<dbReference type="InterPro" id="IPR018604">
    <property type="entry name" value="YycI-like"/>
</dbReference>
<reference evidence="2" key="1">
    <citation type="journal article" date="2014" name="Int. J. Syst. Evol. Microbiol.">
        <title>Complete genome sequence of Corynebacterium casei LMG S-19264T (=DSM 44701T), isolated from a smear-ripened cheese.</title>
        <authorList>
            <consortium name="US DOE Joint Genome Institute (JGI-PGF)"/>
            <person name="Walter F."/>
            <person name="Albersmeier A."/>
            <person name="Kalinowski J."/>
            <person name="Ruckert C."/>
        </authorList>
    </citation>
    <scope>NUCLEOTIDE SEQUENCE</scope>
    <source>
        <strain evidence="2">CGMCC 1.12987</strain>
    </source>
</reference>
<dbReference type="AlphaFoldDB" id="A0A917CQL1"/>
<organism evidence="2 3">
    <name type="scientific">Paenibacillus abyssi</name>
    <dbReference type="NCBI Taxonomy" id="1340531"/>
    <lineage>
        <taxon>Bacteria</taxon>
        <taxon>Bacillati</taxon>
        <taxon>Bacillota</taxon>
        <taxon>Bacilli</taxon>
        <taxon>Bacillales</taxon>
        <taxon>Paenibacillaceae</taxon>
        <taxon>Paenibacillus</taxon>
    </lineage>
</organism>
<name>A0A917CQL1_9BACL</name>
<dbReference type="Proteomes" id="UP000644756">
    <property type="component" value="Unassembled WGS sequence"/>
</dbReference>
<accession>A0A917CQL1</accession>
<dbReference type="RefSeq" id="WP_188529443.1">
    <property type="nucleotide sequence ID" value="NZ_BMGR01000002.1"/>
</dbReference>
<dbReference type="Pfam" id="PF09648">
    <property type="entry name" value="YycI"/>
    <property type="match status" value="1"/>
</dbReference>
<keyword evidence="3" id="KW-1185">Reference proteome</keyword>
<dbReference type="EMBL" id="BMGR01000002">
    <property type="protein sequence ID" value="GGF94017.1"/>
    <property type="molecule type" value="Genomic_DNA"/>
</dbReference>
<evidence type="ECO:0000313" key="2">
    <source>
        <dbReference type="EMBL" id="GGF94017.1"/>
    </source>
</evidence>
<dbReference type="Gene3D" id="2.40.128.690">
    <property type="entry name" value="YycH protein, domain 3-like"/>
    <property type="match status" value="1"/>
</dbReference>
<evidence type="ECO:0000313" key="3">
    <source>
        <dbReference type="Proteomes" id="UP000644756"/>
    </source>
</evidence>
<sequence length="255" mass="28911">MDWSRAKSVLIFSFLLLNIVLGYQLWMDWRERLNTAGDVTDLPQETLQIMQEKNIRLIGKIPSGTPELQDLEYRFTTTPSEAVRKELETPVDSRIIFTEKELMEGLGDVIPALDQYQYDPEASTVEVSVLYRMVDELPMFNVKLMLFNSNQKIIAYQQVLVEQVQPGQAKAQTVLSASKAVVPLIENYLQPGVVIKDIRLGYQGQVFNSEDQVAAPSWRVLLEDGLETSEVYYVNAISGEVVTEKDISGLTEEDQ</sequence>
<dbReference type="GO" id="GO:0016020">
    <property type="term" value="C:membrane"/>
    <property type="evidence" value="ECO:0007669"/>
    <property type="project" value="InterPro"/>
</dbReference>
<gene>
    <name evidence="2" type="ORF">GCM10010916_09190</name>
</gene>
<protein>
    <recommendedName>
        <fullName evidence="1">Regulatory protein YycH-like domain-containing protein</fullName>
    </recommendedName>
</protein>